<dbReference type="CDD" id="cd00093">
    <property type="entry name" value="HTH_XRE"/>
    <property type="match status" value="1"/>
</dbReference>
<organism evidence="3 4">
    <name type="scientific">Brevundimonas subvibrioides</name>
    <dbReference type="NCBI Taxonomy" id="74313"/>
    <lineage>
        <taxon>Bacteria</taxon>
        <taxon>Pseudomonadati</taxon>
        <taxon>Pseudomonadota</taxon>
        <taxon>Alphaproteobacteria</taxon>
        <taxon>Caulobacterales</taxon>
        <taxon>Caulobacteraceae</taxon>
        <taxon>Brevundimonas</taxon>
    </lineage>
</organism>
<dbReference type="Gene3D" id="1.10.260.40">
    <property type="entry name" value="lambda repressor-like DNA-binding domains"/>
    <property type="match status" value="1"/>
</dbReference>
<gene>
    <name evidence="3" type="ORF">B7Z01_12780</name>
</gene>
<reference evidence="3 4" key="1">
    <citation type="submission" date="2017-03" db="EMBL/GenBank/DDBJ databases">
        <title>Lifting the veil on microbial sulfur biogeochemistry in mining wastewaters.</title>
        <authorList>
            <person name="Kantor R.S."/>
            <person name="Colenbrander Nelson T."/>
            <person name="Marshall S."/>
            <person name="Bennett D."/>
            <person name="Apte S."/>
            <person name="Camacho D."/>
            <person name="Thomas B.C."/>
            <person name="Warren L.A."/>
            <person name="Banfield J.F."/>
        </authorList>
    </citation>
    <scope>NUCLEOTIDE SEQUENCE [LARGE SCALE GENOMIC DNA]</scope>
    <source>
        <strain evidence="3">32-69-9</strain>
    </source>
</reference>
<comment type="caution">
    <text evidence="3">The sequence shown here is derived from an EMBL/GenBank/DDBJ whole genome shotgun (WGS) entry which is preliminary data.</text>
</comment>
<dbReference type="InterPro" id="IPR010982">
    <property type="entry name" value="Lambda_DNA-bd_dom_sf"/>
</dbReference>
<feature type="domain" description="HTH cro/C1-type" evidence="2">
    <location>
        <begin position="20"/>
        <end position="72"/>
    </location>
</feature>
<dbReference type="SUPFAM" id="SSF47413">
    <property type="entry name" value="lambda repressor-like DNA-binding domains"/>
    <property type="match status" value="1"/>
</dbReference>
<dbReference type="GO" id="GO:0003677">
    <property type="term" value="F:DNA binding"/>
    <property type="evidence" value="ECO:0007669"/>
    <property type="project" value="InterPro"/>
</dbReference>
<evidence type="ECO:0000256" key="1">
    <source>
        <dbReference type="SAM" id="MobiDB-lite"/>
    </source>
</evidence>
<dbReference type="PROSITE" id="PS50943">
    <property type="entry name" value="HTH_CROC1"/>
    <property type="match status" value="1"/>
</dbReference>
<sequence length="115" mass="12720">MKITNLTTDDAALVEFGRRIADARLARQMTQAQFAQAAGVSKRTIERLEDGASTQFGNLVRCLRALDRLDGLDRLLPETPPNPIALLERHGKTRQRARPADAPDAAAPWTWGDDQ</sequence>
<dbReference type="Pfam" id="PF13560">
    <property type="entry name" value="HTH_31"/>
    <property type="match status" value="1"/>
</dbReference>
<dbReference type="EMBL" id="NCEB01000033">
    <property type="protein sequence ID" value="OYX31308.1"/>
    <property type="molecule type" value="Genomic_DNA"/>
</dbReference>
<feature type="region of interest" description="Disordered" evidence="1">
    <location>
        <begin position="80"/>
        <end position="115"/>
    </location>
</feature>
<evidence type="ECO:0000313" key="3">
    <source>
        <dbReference type="EMBL" id="OYX31308.1"/>
    </source>
</evidence>
<accession>A0A258FGZ4</accession>
<dbReference type="AlphaFoldDB" id="A0A258FGZ4"/>
<evidence type="ECO:0000313" key="4">
    <source>
        <dbReference type="Proteomes" id="UP000215595"/>
    </source>
</evidence>
<dbReference type="InterPro" id="IPR001387">
    <property type="entry name" value="Cro/C1-type_HTH"/>
</dbReference>
<evidence type="ECO:0000259" key="2">
    <source>
        <dbReference type="PROSITE" id="PS50943"/>
    </source>
</evidence>
<dbReference type="SMART" id="SM00530">
    <property type="entry name" value="HTH_XRE"/>
    <property type="match status" value="1"/>
</dbReference>
<dbReference type="Proteomes" id="UP000215595">
    <property type="component" value="Unassembled WGS sequence"/>
</dbReference>
<name>A0A258FGZ4_9CAUL</name>
<proteinExistence type="predicted"/>
<protein>
    <submittedName>
        <fullName evidence="3">Transcriptional regulator</fullName>
    </submittedName>
</protein>